<comment type="subunit">
    <text evidence="3">Tetramer of two alpha and two beta subunits.</text>
</comment>
<feature type="compositionally biased region" description="Low complexity" evidence="4">
    <location>
        <begin position="31"/>
        <end position="43"/>
    </location>
</feature>
<dbReference type="InterPro" id="IPR016149">
    <property type="entry name" value="Casein_kin_II_reg-sub_N"/>
</dbReference>
<dbReference type="GO" id="GO:0016301">
    <property type="term" value="F:kinase activity"/>
    <property type="evidence" value="ECO:0007669"/>
    <property type="project" value="UniProtKB-KW"/>
</dbReference>
<feature type="region of interest" description="Disordered" evidence="4">
    <location>
        <begin position="1"/>
        <end position="45"/>
    </location>
</feature>
<dbReference type="OrthoDB" id="2275560at2759"/>
<dbReference type="InterPro" id="IPR035991">
    <property type="entry name" value="Casein_kinase_II_beta-like"/>
</dbReference>
<proteinExistence type="inferred from homology"/>
<dbReference type="STRING" id="765915.A0A1Y2HN18"/>
<dbReference type="PANTHER" id="PTHR11740:SF0">
    <property type="entry name" value="CASEIN KINASE II SUBUNIT BETA"/>
    <property type="match status" value="1"/>
</dbReference>
<comment type="similarity">
    <text evidence="1 3">Belongs to the casein kinase 2 subunit beta family.</text>
</comment>
<comment type="caution">
    <text evidence="5">The sequence shown here is derived from an EMBL/GenBank/DDBJ whole genome shotgun (WGS) entry which is preliminary data.</text>
</comment>
<gene>
    <name evidence="5" type="ORF">BCR44DRAFT_1434893</name>
</gene>
<evidence type="ECO:0000256" key="1">
    <source>
        <dbReference type="ARBA" id="ARBA00006941"/>
    </source>
</evidence>
<accession>A0A1Y2HN18</accession>
<comment type="function">
    <text evidence="2 3">Regulatory subunit of casein kinase II/CK2. As part of the kinase complex regulates the basal catalytic activity of the alpha subunit a constitutively active serine/threonine-protein kinase that phosphorylates a large number of substrates containing acidic residues C-terminal to the phosphorylated serine or threonine.</text>
</comment>
<keyword evidence="6" id="KW-1185">Reference proteome</keyword>
<dbReference type="GO" id="GO:0034456">
    <property type="term" value="C:UTP-C complex"/>
    <property type="evidence" value="ECO:0007669"/>
    <property type="project" value="TreeGrafter"/>
</dbReference>
<dbReference type="GO" id="GO:0019887">
    <property type="term" value="F:protein kinase regulator activity"/>
    <property type="evidence" value="ECO:0007669"/>
    <property type="project" value="InterPro"/>
</dbReference>
<reference evidence="5 6" key="1">
    <citation type="submission" date="2016-07" db="EMBL/GenBank/DDBJ databases">
        <title>Pervasive Adenine N6-methylation of Active Genes in Fungi.</title>
        <authorList>
            <consortium name="DOE Joint Genome Institute"/>
            <person name="Mondo S.J."/>
            <person name="Dannebaum R.O."/>
            <person name="Kuo R.C."/>
            <person name="Labutti K."/>
            <person name="Haridas S."/>
            <person name="Kuo A."/>
            <person name="Salamov A."/>
            <person name="Ahrendt S.R."/>
            <person name="Lipzen A."/>
            <person name="Sullivan W."/>
            <person name="Andreopoulos W.B."/>
            <person name="Clum A."/>
            <person name="Lindquist E."/>
            <person name="Daum C."/>
            <person name="Ramamoorthy G.K."/>
            <person name="Gryganskyi A."/>
            <person name="Culley D."/>
            <person name="Magnuson J.K."/>
            <person name="James T.Y."/>
            <person name="O'Malley M.A."/>
            <person name="Stajich J.E."/>
            <person name="Spatafora J.W."/>
            <person name="Visel A."/>
            <person name="Grigoriev I.V."/>
        </authorList>
    </citation>
    <scope>NUCLEOTIDE SEQUENCE [LARGE SCALE GENOMIC DNA]</scope>
    <source>
        <strain evidence="5 6">PL171</strain>
    </source>
</reference>
<sequence length="192" mass="20897">MQTISIRPESHAYPLHQPPAHSSGHSRPQESLSASPSPSASPSTPYEFQLTGLAAMVPFFHESLDLILDRDAGSSSQLLYTLIHARWIITKAGLQAMLEKIENASLAFVPVCYALGIRSPCRPFDLPGMGPSSCTVSCQDTYHPQSNRFARLDGASIGSTFPTSCFCRSLTSRHILELTRDPASPGKDSVFY</sequence>
<evidence type="ECO:0000256" key="3">
    <source>
        <dbReference type="RuleBase" id="RU361268"/>
    </source>
</evidence>
<evidence type="ECO:0000313" key="5">
    <source>
        <dbReference type="EMBL" id="ORZ35364.1"/>
    </source>
</evidence>
<dbReference type="GO" id="GO:0006359">
    <property type="term" value="P:regulation of transcription by RNA polymerase III"/>
    <property type="evidence" value="ECO:0007669"/>
    <property type="project" value="TreeGrafter"/>
</dbReference>
<dbReference type="Pfam" id="PF01214">
    <property type="entry name" value="CK_II_beta"/>
    <property type="match status" value="1"/>
</dbReference>
<dbReference type="Gene3D" id="1.10.1820.10">
    <property type="entry name" value="protein kinase ck2 holoenzyme, chain C, domain 1"/>
    <property type="match status" value="1"/>
</dbReference>
<dbReference type="GO" id="GO:0005737">
    <property type="term" value="C:cytoplasm"/>
    <property type="evidence" value="ECO:0007669"/>
    <property type="project" value="TreeGrafter"/>
</dbReference>
<feature type="non-terminal residue" evidence="5">
    <location>
        <position position="192"/>
    </location>
</feature>
<dbReference type="SMART" id="SM01085">
    <property type="entry name" value="CK_II_beta"/>
    <property type="match status" value="1"/>
</dbReference>
<dbReference type="InterPro" id="IPR000704">
    <property type="entry name" value="Casein_kinase_II_reg-sub"/>
</dbReference>
<dbReference type="PANTHER" id="PTHR11740">
    <property type="entry name" value="CASEIN KINASE II SUBUNIT BETA"/>
    <property type="match status" value="1"/>
</dbReference>
<organism evidence="5 6">
    <name type="scientific">Catenaria anguillulae PL171</name>
    <dbReference type="NCBI Taxonomy" id="765915"/>
    <lineage>
        <taxon>Eukaryota</taxon>
        <taxon>Fungi</taxon>
        <taxon>Fungi incertae sedis</taxon>
        <taxon>Blastocladiomycota</taxon>
        <taxon>Blastocladiomycetes</taxon>
        <taxon>Blastocladiales</taxon>
        <taxon>Catenariaceae</taxon>
        <taxon>Catenaria</taxon>
    </lineage>
</organism>
<name>A0A1Y2HN18_9FUNG</name>
<keyword evidence="5" id="KW-0808">Transferase</keyword>
<protein>
    <recommendedName>
        <fullName evidence="3">Casein kinase II subunit beta</fullName>
        <shortName evidence="3">CK II beta</shortName>
    </recommendedName>
</protein>
<dbReference type="EMBL" id="MCFL01000023">
    <property type="protein sequence ID" value="ORZ35364.1"/>
    <property type="molecule type" value="Genomic_DNA"/>
</dbReference>
<evidence type="ECO:0000313" key="6">
    <source>
        <dbReference type="Proteomes" id="UP000193411"/>
    </source>
</evidence>
<dbReference type="SUPFAM" id="SSF57798">
    <property type="entry name" value="Casein kinase II beta subunit"/>
    <property type="match status" value="1"/>
</dbReference>
<dbReference type="GO" id="GO:0005956">
    <property type="term" value="C:protein kinase CK2 complex"/>
    <property type="evidence" value="ECO:0007669"/>
    <property type="project" value="UniProtKB-UniRule"/>
</dbReference>
<dbReference type="Gene3D" id="2.20.25.20">
    <property type="match status" value="1"/>
</dbReference>
<dbReference type="AlphaFoldDB" id="A0A1Y2HN18"/>
<keyword evidence="5" id="KW-0418">Kinase</keyword>
<evidence type="ECO:0000256" key="2">
    <source>
        <dbReference type="ARBA" id="ARBA00045899"/>
    </source>
</evidence>
<dbReference type="Proteomes" id="UP000193411">
    <property type="component" value="Unassembled WGS sequence"/>
</dbReference>
<evidence type="ECO:0000256" key="4">
    <source>
        <dbReference type="SAM" id="MobiDB-lite"/>
    </source>
</evidence>